<evidence type="ECO:0000256" key="2">
    <source>
        <dbReference type="SAM" id="MobiDB-lite"/>
    </source>
</evidence>
<name>A0A6F9EB86_9BACL</name>
<dbReference type="Pfam" id="PF02754">
    <property type="entry name" value="CCG"/>
    <property type="match status" value="1"/>
</dbReference>
<accession>A0A6F9EB86</accession>
<evidence type="ECO:0000313" key="4">
    <source>
        <dbReference type="EMBL" id="CAB3395041.1"/>
    </source>
</evidence>
<dbReference type="InterPro" id="IPR004017">
    <property type="entry name" value="Cys_rich_dom"/>
</dbReference>
<dbReference type="RefSeq" id="WP_170086175.1">
    <property type="nucleotide sequence ID" value="NZ_CP047971.1"/>
</dbReference>
<dbReference type="Gene3D" id="1.20.1050.140">
    <property type="match status" value="1"/>
</dbReference>
<gene>
    <name evidence="4" type="ORF">COOX1_2711</name>
</gene>
<sequence>MPDRDAKSGGVLQVDTQRVFEPDPNQAPDEDIREAVWELGRAGEWIVQPVPEPYVEVRTKFGWKKKIPLQKTWHHKSCGQCGHIPGYSTSIFWLNRLLGYDYFDPRDQTSCTGWNYYASATSNQAAQAAVAMRNFAAAYETGYYPLIHCGTSFGHYKEVRHELVHDANLRRQVRDILHKLGRPFVMPEEIVHYSEWMYAVRDQLAARRVRDVSNITVAVHPACHYYKLQRADAIYDAEIYNGQRTAVVTAVVTALGGNVADYSTWYDCCGFGFRHILVERDFTRSFATLRKIEVMKEEANPDVVLTHDTGCVTSLDKSQFAARAHDRNVGVPVMSESQFAALALGAHPYRVAQLHWHSTDTAALLNKMGIDHEAAWAEFETDLEKIRSGAVETLTWEAVM</sequence>
<feature type="domain" description="Cysteine-rich" evidence="3">
    <location>
        <begin position="217"/>
        <end position="315"/>
    </location>
</feature>
<dbReference type="Proteomes" id="UP000502196">
    <property type="component" value="Chromosome"/>
</dbReference>
<dbReference type="EMBL" id="LR792683">
    <property type="protein sequence ID" value="CAB3395041.1"/>
    <property type="molecule type" value="Genomic_DNA"/>
</dbReference>
<evidence type="ECO:0000313" key="5">
    <source>
        <dbReference type="Proteomes" id="UP000502196"/>
    </source>
</evidence>
<dbReference type="InterPro" id="IPR051278">
    <property type="entry name" value="HdrB/HdrD_reductase"/>
</dbReference>
<protein>
    <submittedName>
        <fullName evidence="4">Heterodisulfide reductase subunit B</fullName>
    </submittedName>
</protein>
<dbReference type="AlphaFoldDB" id="A0A6F9EB86"/>
<dbReference type="GO" id="GO:0016491">
    <property type="term" value="F:oxidoreductase activity"/>
    <property type="evidence" value="ECO:0007669"/>
    <property type="project" value="UniProtKB-KW"/>
</dbReference>
<organism evidence="4 5">
    <name type="scientific">Kyrpidia spormannii</name>
    <dbReference type="NCBI Taxonomy" id="2055160"/>
    <lineage>
        <taxon>Bacteria</taxon>
        <taxon>Bacillati</taxon>
        <taxon>Bacillota</taxon>
        <taxon>Bacilli</taxon>
        <taxon>Bacillales</taxon>
        <taxon>Alicyclobacillaceae</taxon>
        <taxon>Kyrpidia</taxon>
    </lineage>
</organism>
<dbReference type="PANTHER" id="PTHR42947">
    <property type="entry name" value="COB--COM HETERODISULFIDE REDUCTASE SUBUNIT B 1"/>
    <property type="match status" value="1"/>
</dbReference>
<dbReference type="PANTHER" id="PTHR42947:SF1">
    <property type="entry name" value="COB--COM HETERODISULFIDE REDUCTASE SUBUNIT B 1"/>
    <property type="match status" value="1"/>
</dbReference>
<evidence type="ECO:0000256" key="1">
    <source>
        <dbReference type="ARBA" id="ARBA00023002"/>
    </source>
</evidence>
<proteinExistence type="predicted"/>
<reference evidence="4 5" key="1">
    <citation type="submission" date="2020-04" db="EMBL/GenBank/DDBJ databases">
        <authorList>
            <person name="Hogendoorn C."/>
        </authorList>
    </citation>
    <scope>NUCLEOTIDE SEQUENCE [LARGE SCALE GENOMIC DNA]</scope>
    <source>
        <strain evidence="4">COOX1</strain>
    </source>
</reference>
<feature type="region of interest" description="Disordered" evidence="2">
    <location>
        <begin position="1"/>
        <end position="30"/>
    </location>
</feature>
<keyword evidence="1" id="KW-0560">Oxidoreductase</keyword>
<evidence type="ECO:0000259" key="3">
    <source>
        <dbReference type="Pfam" id="PF02754"/>
    </source>
</evidence>